<dbReference type="EMBL" id="JABTEG010000011">
    <property type="protein sequence ID" value="KAG4304142.1"/>
    <property type="molecule type" value="Genomic_DNA"/>
</dbReference>
<reference evidence="1 2" key="1">
    <citation type="journal article" date="2021" name="Commun. Biol.">
        <title>Genomic insights into the host specific adaptation of the Pneumocystis genus.</title>
        <authorList>
            <person name="Cisse O.H."/>
            <person name="Ma L."/>
            <person name="Dekker J.P."/>
            <person name="Khil P.P."/>
            <person name="Youn J.-H."/>
            <person name="Brenchley J.M."/>
            <person name="Blair R."/>
            <person name="Pahar B."/>
            <person name="Chabe M."/>
            <person name="Van Rompay K.K.A."/>
            <person name="Keesler R."/>
            <person name="Sukura A."/>
            <person name="Hirsch V."/>
            <person name="Kutty G."/>
            <person name="Liu Y."/>
            <person name="Peng L."/>
            <person name="Chen J."/>
            <person name="Song J."/>
            <person name="Weissenbacher-Lang C."/>
            <person name="Xu J."/>
            <person name="Upham N.S."/>
            <person name="Stajich J.E."/>
            <person name="Cuomo C.A."/>
            <person name="Cushion M.T."/>
            <person name="Kovacs J.A."/>
        </authorList>
    </citation>
    <scope>NUCLEOTIDE SEQUENCE [LARGE SCALE GENOMIC DNA]</scope>
    <source>
        <strain evidence="1 2">RABM</strain>
    </source>
</reference>
<organism evidence="1 2">
    <name type="scientific">Pneumocystis oryctolagi</name>
    <dbReference type="NCBI Taxonomy" id="42067"/>
    <lineage>
        <taxon>Eukaryota</taxon>
        <taxon>Fungi</taxon>
        <taxon>Dikarya</taxon>
        <taxon>Ascomycota</taxon>
        <taxon>Taphrinomycotina</taxon>
        <taxon>Pneumocystomycetes</taxon>
        <taxon>Pneumocystaceae</taxon>
        <taxon>Pneumocystis</taxon>
    </lineage>
</organism>
<comment type="caution">
    <text evidence="1">The sequence shown here is derived from an EMBL/GenBank/DDBJ whole genome shotgun (WGS) entry which is preliminary data.</text>
</comment>
<gene>
    <name evidence="1" type="ORF">PORY_002506</name>
</gene>
<accession>A0ACB7C8X3</accession>
<keyword evidence="2" id="KW-1185">Reference proteome</keyword>
<protein>
    <submittedName>
        <fullName evidence="1">Uncharacterized protein</fullName>
    </submittedName>
</protein>
<sequence length="683" mass="80599">MVIAHSQPSDQHQKCLSIKCVKNTIPVFALEESLFNFFESLDEYFVKNKVVDQAVSVLSKFYVYISKENTRLFKENSLSLRFMFQWYKINTMHSVLLGKRNNDCIYKISYNIFYPNHKRFRQDSITFSLESPKAVLKLLSQASLNHSCVPESHSDSSQLLWFSPVHISSSKSDCYCDFIQNSEISSAQHSLSSNFCNFVFSRKPISSWTKYRSSSFNVCVTPPITQTILQELEFREILKNVQLRHDIVHDRDLQFRPNLDGERGKRKQFLANKYWKEVKREIERIRIFQMKKSNNIDTGRKYPNITRIFVLFVELRNILLNLLSSSNRAYIIEILDPNLIIQELIHNLFDIEKFVEHLVDILKQHCAPMRDMLLDKMLRKIKTGLKVNNISKFVSGLRMIFDILEIMKLDIANHQLRTLRACFLETAVEFEQKWFIDRINWGDIDISDALSWYSHFHHFHMKSDLENFDYQKAFVDGVIASIAYVSLVEFPSTFTFDMHRLMSLRSDIRDIVSFQLVFLLFWQLAQNQTITLLDSDVKNFKREIWLIVNEEPTKDKWFSNISSIVTRIVKYIGTKRSTFLSNASDSIKISAIESWLYKYLSPVSSLYRLVENCVLKSIGDKIFRSLCIPNEKKTSHLYNNVQKELYCLFSDMVVERLTKISVFHWKVFGRWYINYVNRRFVST</sequence>
<evidence type="ECO:0000313" key="1">
    <source>
        <dbReference type="EMBL" id="KAG4304142.1"/>
    </source>
</evidence>
<name>A0ACB7C8X3_9ASCO</name>
<proteinExistence type="predicted"/>
<evidence type="ECO:0000313" key="2">
    <source>
        <dbReference type="Proteomes" id="UP000768646"/>
    </source>
</evidence>
<dbReference type="Proteomes" id="UP000768646">
    <property type="component" value="Unassembled WGS sequence"/>
</dbReference>